<dbReference type="RefSeq" id="WP_034573527.1">
    <property type="nucleotide sequence ID" value="NZ_JRMP02000018.1"/>
</dbReference>
<reference evidence="2 3" key="2">
    <citation type="journal article" date="2016" name="Infect. Immun.">
        <title>Helicobacter saguini, a Novel Helicobacter Isolated from Cotton-Top Tamarins with Ulcerative Colitis, Has Proinflammatory Properties and Induces Typhlocolitis and Dysplasia in Gnotobiotic IL-10-/- Mice.</title>
        <authorList>
            <person name="Shen Z."/>
            <person name="Mannion A."/>
            <person name="Whary M.T."/>
            <person name="Muthupalani S."/>
            <person name="Sheh A."/>
            <person name="Feng Y."/>
            <person name="Gong G."/>
            <person name="Vandamme P."/>
            <person name="Holcombe H.R."/>
            <person name="Paster B.J."/>
            <person name="Fox J.G."/>
        </authorList>
    </citation>
    <scope>NUCLEOTIDE SEQUENCE [LARGE SCALE GENOMIC DNA]</scope>
    <source>
        <strain evidence="2 3">MIT 97-6194</strain>
    </source>
</reference>
<gene>
    <name evidence="1" type="ORF">DCO61_08385</name>
    <name evidence="2" type="ORF">LS64_009840</name>
</gene>
<evidence type="ECO:0000313" key="3">
    <source>
        <dbReference type="Proteomes" id="UP000029714"/>
    </source>
</evidence>
<dbReference type="STRING" id="1548018.LS64_12585"/>
<dbReference type="Proteomes" id="UP000029714">
    <property type="component" value="Unassembled WGS sequence"/>
</dbReference>
<comment type="caution">
    <text evidence="2">The sequence shown here is derived from an EMBL/GenBank/DDBJ whole genome shotgun (WGS) entry which is preliminary data.</text>
</comment>
<reference evidence="2" key="3">
    <citation type="submission" date="2018-04" db="EMBL/GenBank/DDBJ databases">
        <authorList>
            <person name="Sheh A."/>
            <person name="Shen Z."/>
            <person name="Mannion A.J."/>
            <person name="Fox J.G."/>
        </authorList>
    </citation>
    <scope>NUCLEOTIDE SEQUENCE</scope>
    <source>
        <strain evidence="2">MIT 97-6194</strain>
    </source>
</reference>
<keyword evidence="3" id="KW-1185">Reference proteome</keyword>
<name>A0A347VNR6_9HELI</name>
<sequence>MNDLRELDFSVEKAVLKSAYGSEICTYENVSELPINTNRDYYETNLGILYIHKGEGKLPLELARKPLLYLKQALLHENFLKELDKALVGDNYDRYFTNAVKEFELINDYDKKIKHSEFNEVISQFLAKIS</sequence>
<dbReference type="AlphaFoldDB" id="A0A347VNR6"/>
<dbReference type="EMBL" id="JRMP02000018">
    <property type="protein sequence ID" value="TLD92715.1"/>
    <property type="molecule type" value="Genomic_DNA"/>
</dbReference>
<dbReference type="EMBL" id="QBIU01000001">
    <property type="protein sequence ID" value="MWV70014.1"/>
    <property type="molecule type" value="Genomic_DNA"/>
</dbReference>
<evidence type="ECO:0000313" key="2">
    <source>
        <dbReference type="EMBL" id="TLD92715.1"/>
    </source>
</evidence>
<proteinExistence type="predicted"/>
<dbReference type="OrthoDB" id="9945291at2"/>
<organism evidence="2 3">
    <name type="scientific">Helicobacter saguini</name>
    <dbReference type="NCBI Taxonomy" id="1548018"/>
    <lineage>
        <taxon>Bacteria</taxon>
        <taxon>Pseudomonadati</taxon>
        <taxon>Campylobacterota</taxon>
        <taxon>Epsilonproteobacteria</taxon>
        <taxon>Campylobacterales</taxon>
        <taxon>Helicobacteraceae</taxon>
        <taxon>Helicobacter</taxon>
    </lineage>
</organism>
<accession>A0A347VNR6</accession>
<evidence type="ECO:0000313" key="1">
    <source>
        <dbReference type="EMBL" id="MWV70014.1"/>
    </source>
</evidence>
<protein>
    <submittedName>
        <fullName evidence="2">Uncharacterized protein</fullName>
    </submittedName>
</protein>
<evidence type="ECO:0000313" key="4">
    <source>
        <dbReference type="Proteomes" id="UP000477070"/>
    </source>
</evidence>
<dbReference type="Proteomes" id="UP000477070">
    <property type="component" value="Unassembled WGS sequence"/>
</dbReference>
<reference evidence="2 3" key="1">
    <citation type="journal article" date="2014" name="Genome Announc.">
        <title>Draft genome sequences of eight enterohepatic helicobacter species isolated from both laboratory and wild rodents.</title>
        <authorList>
            <person name="Sheh A."/>
            <person name="Shen Z."/>
            <person name="Fox J.G."/>
        </authorList>
    </citation>
    <scope>NUCLEOTIDE SEQUENCE [LARGE SCALE GENOMIC DNA]</scope>
    <source>
        <strain evidence="2 3">MIT 97-6194</strain>
    </source>
</reference>
<reference evidence="1 4" key="4">
    <citation type="submission" date="2019-12" db="EMBL/GenBank/DDBJ databases">
        <title>Multi-Generational Helicobacter saguini Isolates.</title>
        <authorList>
            <person name="Mannion A."/>
            <person name="Shen Z."/>
            <person name="Fox J.G."/>
        </authorList>
    </citation>
    <scope>NUCLEOTIDE SEQUENCE [LARGE SCALE GENOMIC DNA]</scope>
    <source>
        <strain evidence="1">16-048</strain>
        <strain evidence="4">16-048 (F4)</strain>
    </source>
</reference>